<evidence type="ECO:0000256" key="2">
    <source>
        <dbReference type="ARBA" id="ARBA00012513"/>
    </source>
</evidence>
<dbReference type="InterPro" id="IPR032872">
    <property type="entry name" value="WAK_assoc_C"/>
</dbReference>
<dbReference type="InterPro" id="IPR000719">
    <property type="entry name" value="Prot_kinase_dom"/>
</dbReference>
<comment type="caution">
    <text evidence="21">The sequence shown here is derived from an EMBL/GenBank/DDBJ whole genome shotgun (WGS) entry which is preliminary data.</text>
</comment>
<dbReference type="EC" id="2.7.11.1" evidence="2"/>
<keyword evidence="5 18" id="KW-0812">Transmembrane</keyword>
<keyword evidence="22" id="KW-1185">Reference proteome</keyword>
<evidence type="ECO:0000256" key="9">
    <source>
        <dbReference type="ARBA" id="ARBA00022840"/>
    </source>
</evidence>
<dbReference type="InterPro" id="IPR017441">
    <property type="entry name" value="Protein_kinase_ATP_BS"/>
</dbReference>
<dbReference type="SMART" id="SM00220">
    <property type="entry name" value="S_TKc"/>
    <property type="match status" value="1"/>
</dbReference>
<dbReference type="Pfam" id="PF14380">
    <property type="entry name" value="WAK_assoc"/>
    <property type="match status" value="1"/>
</dbReference>
<feature type="transmembrane region" description="Helical" evidence="18">
    <location>
        <begin position="271"/>
        <end position="294"/>
    </location>
</feature>
<evidence type="ECO:0000256" key="4">
    <source>
        <dbReference type="ARBA" id="ARBA00022679"/>
    </source>
</evidence>
<keyword evidence="3" id="KW-0723">Serine/threonine-protein kinase</keyword>
<dbReference type="SUPFAM" id="SSF56112">
    <property type="entry name" value="Protein kinase-like (PK-like)"/>
    <property type="match status" value="1"/>
</dbReference>
<evidence type="ECO:0000259" key="19">
    <source>
        <dbReference type="PROSITE" id="PS50011"/>
    </source>
</evidence>
<feature type="disulfide bond" evidence="15">
    <location>
        <begin position="241"/>
        <end position="250"/>
    </location>
</feature>
<evidence type="ECO:0000256" key="8">
    <source>
        <dbReference type="ARBA" id="ARBA00022777"/>
    </source>
</evidence>
<dbReference type="PANTHER" id="PTHR46008">
    <property type="entry name" value="LEAF RUST 10 DISEASE-RESISTANCE LOCUS RECEPTOR-LIKE PROTEIN KINASE-LIKE 1.4"/>
    <property type="match status" value="1"/>
</dbReference>
<keyword evidence="8" id="KW-0418">Kinase</keyword>
<dbReference type="InterPro" id="IPR000742">
    <property type="entry name" value="EGF"/>
</dbReference>
<evidence type="ECO:0000256" key="6">
    <source>
        <dbReference type="ARBA" id="ARBA00022729"/>
    </source>
</evidence>
<evidence type="ECO:0000256" key="13">
    <source>
        <dbReference type="ARBA" id="ARBA00047899"/>
    </source>
</evidence>
<feature type="binding site" evidence="16">
    <location>
        <position position="400"/>
    </location>
    <ligand>
        <name>ATP</name>
        <dbReference type="ChEBI" id="CHEBI:30616"/>
    </ligand>
</feature>
<keyword evidence="15" id="KW-1015">Disulfide bond</keyword>
<keyword evidence="9 16" id="KW-0067">ATP-binding</keyword>
<dbReference type="EMBL" id="JAWXYG010000002">
    <property type="protein sequence ID" value="KAK4279848.1"/>
    <property type="molecule type" value="Genomic_DNA"/>
</dbReference>
<dbReference type="GO" id="GO:0004674">
    <property type="term" value="F:protein serine/threonine kinase activity"/>
    <property type="evidence" value="ECO:0007669"/>
    <property type="project" value="UniProtKB-KW"/>
</dbReference>
<comment type="caution">
    <text evidence="15">Lacks conserved residue(s) required for the propagation of feature annotation.</text>
</comment>
<dbReference type="Pfam" id="PF13947">
    <property type="entry name" value="GUB_WAK_bind"/>
    <property type="match status" value="1"/>
</dbReference>
<feature type="domain" description="Protein kinase" evidence="19">
    <location>
        <begin position="372"/>
        <end position="647"/>
    </location>
</feature>
<evidence type="ECO:0000256" key="18">
    <source>
        <dbReference type="SAM" id="Phobius"/>
    </source>
</evidence>
<comment type="catalytic activity">
    <reaction evidence="14">
        <text>L-seryl-[protein] + ATP = O-phospho-L-seryl-[protein] + ADP + H(+)</text>
        <dbReference type="Rhea" id="RHEA:17989"/>
        <dbReference type="Rhea" id="RHEA-COMP:9863"/>
        <dbReference type="Rhea" id="RHEA-COMP:11604"/>
        <dbReference type="ChEBI" id="CHEBI:15378"/>
        <dbReference type="ChEBI" id="CHEBI:29999"/>
        <dbReference type="ChEBI" id="CHEBI:30616"/>
        <dbReference type="ChEBI" id="CHEBI:83421"/>
        <dbReference type="ChEBI" id="CHEBI:456216"/>
        <dbReference type="EC" id="2.7.11.1"/>
    </reaction>
</comment>
<dbReference type="PROSITE" id="PS00107">
    <property type="entry name" value="PROTEIN_KINASE_ATP"/>
    <property type="match status" value="1"/>
</dbReference>
<dbReference type="PANTHER" id="PTHR46008:SF2">
    <property type="entry name" value="LEAF RUST 10 DISEASE-RESISTANCE LOCUS RECEPTOR-LIKE PROTEIN KINASE-LIKE 1.4"/>
    <property type="match status" value="1"/>
</dbReference>
<feature type="disulfide bond" evidence="15">
    <location>
        <begin position="221"/>
        <end position="231"/>
    </location>
</feature>
<keyword evidence="10 18" id="KW-1133">Transmembrane helix</keyword>
<reference evidence="21" key="1">
    <citation type="submission" date="2023-10" db="EMBL/GenBank/DDBJ databases">
        <title>Chromosome-level genome of the transformable northern wattle, Acacia crassicarpa.</title>
        <authorList>
            <person name="Massaro I."/>
            <person name="Sinha N.R."/>
            <person name="Poethig S."/>
            <person name="Leichty A.R."/>
        </authorList>
    </citation>
    <scope>NUCLEOTIDE SEQUENCE</scope>
    <source>
        <strain evidence="21">Acra3RX</strain>
        <tissue evidence="21">Leaf</tissue>
    </source>
</reference>
<feature type="transmembrane region" description="Helical" evidence="18">
    <location>
        <begin position="12"/>
        <end position="29"/>
    </location>
</feature>
<dbReference type="Gene3D" id="1.10.510.10">
    <property type="entry name" value="Transferase(Phosphotransferase) domain 1"/>
    <property type="match status" value="1"/>
</dbReference>
<evidence type="ECO:0000256" key="10">
    <source>
        <dbReference type="ARBA" id="ARBA00022989"/>
    </source>
</evidence>
<dbReference type="PROSITE" id="PS50011">
    <property type="entry name" value="PROTEIN_KINASE_DOM"/>
    <property type="match status" value="1"/>
</dbReference>
<dbReference type="CDD" id="cd14066">
    <property type="entry name" value="STKc_IRAK"/>
    <property type="match status" value="1"/>
</dbReference>
<name>A0AAE1MYR3_9FABA</name>
<dbReference type="InterPro" id="IPR008271">
    <property type="entry name" value="Ser/Thr_kinase_AS"/>
</dbReference>
<evidence type="ECO:0000313" key="21">
    <source>
        <dbReference type="EMBL" id="KAK4279848.1"/>
    </source>
</evidence>
<evidence type="ECO:0000256" key="1">
    <source>
        <dbReference type="ARBA" id="ARBA00004167"/>
    </source>
</evidence>
<evidence type="ECO:0000259" key="20">
    <source>
        <dbReference type="PROSITE" id="PS50026"/>
    </source>
</evidence>
<evidence type="ECO:0000256" key="11">
    <source>
        <dbReference type="ARBA" id="ARBA00023136"/>
    </source>
</evidence>
<evidence type="ECO:0000256" key="16">
    <source>
        <dbReference type="PROSITE-ProRule" id="PRU10141"/>
    </source>
</evidence>
<dbReference type="PROSITE" id="PS50026">
    <property type="entry name" value="EGF_3"/>
    <property type="match status" value="1"/>
</dbReference>
<accession>A0AAE1MYR3</accession>
<proteinExistence type="predicted"/>
<dbReference type="PROSITE" id="PS00022">
    <property type="entry name" value="EGF_1"/>
    <property type="match status" value="1"/>
</dbReference>
<keyword evidence="7 16" id="KW-0547">Nucleotide-binding</keyword>
<dbReference type="Gene3D" id="3.30.200.20">
    <property type="entry name" value="Phosphorylase Kinase, domain 1"/>
    <property type="match status" value="1"/>
</dbReference>
<dbReference type="Pfam" id="PF00069">
    <property type="entry name" value="Pkinase"/>
    <property type="match status" value="1"/>
</dbReference>
<evidence type="ECO:0000256" key="12">
    <source>
        <dbReference type="ARBA" id="ARBA00023180"/>
    </source>
</evidence>
<dbReference type="AlphaFoldDB" id="A0AAE1MYR3"/>
<protein>
    <recommendedName>
        <fullName evidence="2">non-specific serine/threonine protein kinase</fullName>
        <ecNumber evidence="2">2.7.11.1</ecNumber>
    </recommendedName>
</protein>
<keyword evidence="12" id="KW-0325">Glycoprotein</keyword>
<evidence type="ECO:0000256" key="14">
    <source>
        <dbReference type="ARBA" id="ARBA00048679"/>
    </source>
</evidence>
<keyword evidence="4" id="KW-0808">Transferase</keyword>
<comment type="catalytic activity">
    <reaction evidence="13">
        <text>L-threonyl-[protein] + ATP = O-phospho-L-threonyl-[protein] + ADP + H(+)</text>
        <dbReference type="Rhea" id="RHEA:46608"/>
        <dbReference type="Rhea" id="RHEA-COMP:11060"/>
        <dbReference type="Rhea" id="RHEA-COMP:11605"/>
        <dbReference type="ChEBI" id="CHEBI:15378"/>
        <dbReference type="ChEBI" id="CHEBI:30013"/>
        <dbReference type="ChEBI" id="CHEBI:30616"/>
        <dbReference type="ChEBI" id="CHEBI:61977"/>
        <dbReference type="ChEBI" id="CHEBI:456216"/>
        <dbReference type="EC" id="2.7.11.1"/>
    </reaction>
</comment>
<dbReference type="Proteomes" id="UP001293593">
    <property type="component" value="Unassembled WGS sequence"/>
</dbReference>
<feature type="region of interest" description="Disordered" evidence="17">
    <location>
        <begin position="683"/>
        <end position="709"/>
    </location>
</feature>
<evidence type="ECO:0000313" key="22">
    <source>
        <dbReference type="Proteomes" id="UP001293593"/>
    </source>
</evidence>
<evidence type="ECO:0000256" key="7">
    <source>
        <dbReference type="ARBA" id="ARBA00022741"/>
    </source>
</evidence>
<gene>
    <name evidence="21" type="ORF">QN277_011558</name>
</gene>
<feature type="domain" description="EGF-like" evidence="20">
    <location>
        <begin position="217"/>
        <end position="251"/>
    </location>
</feature>
<evidence type="ECO:0000256" key="17">
    <source>
        <dbReference type="SAM" id="MobiDB-lite"/>
    </source>
</evidence>
<evidence type="ECO:0000256" key="3">
    <source>
        <dbReference type="ARBA" id="ARBA00022527"/>
    </source>
</evidence>
<evidence type="ECO:0000256" key="5">
    <source>
        <dbReference type="ARBA" id="ARBA00022692"/>
    </source>
</evidence>
<organism evidence="21 22">
    <name type="scientific">Acacia crassicarpa</name>
    <name type="common">northern wattle</name>
    <dbReference type="NCBI Taxonomy" id="499986"/>
    <lineage>
        <taxon>Eukaryota</taxon>
        <taxon>Viridiplantae</taxon>
        <taxon>Streptophyta</taxon>
        <taxon>Embryophyta</taxon>
        <taxon>Tracheophyta</taxon>
        <taxon>Spermatophyta</taxon>
        <taxon>Magnoliopsida</taxon>
        <taxon>eudicotyledons</taxon>
        <taxon>Gunneridae</taxon>
        <taxon>Pentapetalae</taxon>
        <taxon>rosids</taxon>
        <taxon>fabids</taxon>
        <taxon>Fabales</taxon>
        <taxon>Fabaceae</taxon>
        <taxon>Caesalpinioideae</taxon>
        <taxon>mimosoid clade</taxon>
        <taxon>Acacieae</taxon>
        <taxon>Acacia</taxon>
    </lineage>
</organism>
<feature type="compositionally biased region" description="Low complexity" evidence="17">
    <location>
        <begin position="686"/>
        <end position="709"/>
    </location>
</feature>
<dbReference type="FunFam" id="1.10.510.10:FF:000161">
    <property type="entry name" value="Wall-associated receptor kinase-like 20"/>
    <property type="match status" value="1"/>
</dbReference>
<comment type="subcellular location">
    <subcellularLocation>
        <location evidence="1">Membrane</location>
        <topology evidence="1">Single-pass membrane protein</topology>
    </subcellularLocation>
</comment>
<dbReference type="InterPro" id="IPR011009">
    <property type="entry name" value="Kinase-like_dom_sf"/>
</dbReference>
<keyword evidence="15" id="KW-0245">EGF-like domain</keyword>
<dbReference type="GO" id="GO:0005524">
    <property type="term" value="F:ATP binding"/>
    <property type="evidence" value="ECO:0007669"/>
    <property type="project" value="UniProtKB-UniRule"/>
</dbReference>
<dbReference type="FunFam" id="3.30.200.20:FF:000039">
    <property type="entry name" value="receptor-like protein kinase FERONIA"/>
    <property type="match status" value="1"/>
</dbReference>
<dbReference type="GO" id="GO:0005886">
    <property type="term" value="C:plasma membrane"/>
    <property type="evidence" value="ECO:0007669"/>
    <property type="project" value="UniProtKB-ARBA"/>
</dbReference>
<keyword evidence="6" id="KW-0732">Signal</keyword>
<keyword evidence="11 18" id="KW-0472">Membrane</keyword>
<evidence type="ECO:0000256" key="15">
    <source>
        <dbReference type="PROSITE-ProRule" id="PRU00076"/>
    </source>
</evidence>
<sequence length="723" mass="81040">MNIPCDFPHCSIFFFLLQLLVIIITVGAYDENRFRNCSSFFNCGTVNVGYPFWGDNRASYCGQPDFHLACQDNTPKLIVNNSVTYRILSLSLNDQSLKVVRDDYWKTICPSQYTNTTSFDSTTMFKLDDGFQNMALLYDCRLNYFNPILGQFITSSTTVCSKQNVYFGSVPYSLDLTGICKVVVIPIENDYVNSVLHSQMGIEEAIKEGFLLRWSVDIEECDKCVKSGGKCGYMNKFTCFCNNGTQGTTCSSVLTPQFDEKSTGKSSKKTVALGIGVGVGAFCVVLILCLMFLVMKRRRRKVEQLNSNKNLLSPSLSSINGDVTKSSATKTSMAQSAPPYPAASKFNSVQKSFYFGVQVFSYDELEEATKNFDPSMELGDGGFGVVYYGTLRDGRVVAVKRHYETHAKRVDRYMNEVEILARLRHDNLVALYGCTSRHSRELILVYEYIPNGTVADHLHGKRSRSSLLPWPIRMNVAVETAEALAYLHKSDVIHRDVKTNNILLDHDFRVKVADFGLSRLFPNQVTHVSTAPQGTPGYVDPEYYQCFQLTDKSDVYSFGVVLIELVSSLQAVDVSRSDRDINLANMAVDKIQNKAVNELVDPYLGFETDNGVREMVIGVTELAFRCLQKERDMRPSMKEVVAVLREIQGRKNDNVKDNNNNKEVVMMKMDHKVEEMVLLKNGSTPVSSNSVSDDWVSFSTTSGSSSSQNLLSPFSVGKPLIRQ</sequence>
<dbReference type="InterPro" id="IPR025287">
    <property type="entry name" value="WAK_GUB"/>
</dbReference>
<dbReference type="PROSITE" id="PS00108">
    <property type="entry name" value="PROTEIN_KINASE_ST"/>
    <property type="match status" value="1"/>
</dbReference>
<dbReference type="GO" id="GO:0030247">
    <property type="term" value="F:polysaccharide binding"/>
    <property type="evidence" value="ECO:0007669"/>
    <property type="project" value="InterPro"/>
</dbReference>